<gene>
    <name evidence="11" type="ORF">PVAND_012357</name>
</gene>
<evidence type="ECO:0000313" key="11">
    <source>
        <dbReference type="EMBL" id="KAG5683050.1"/>
    </source>
</evidence>
<proteinExistence type="inferred from homology"/>
<keyword evidence="5 10" id="KW-0552">Olfaction</keyword>
<keyword evidence="4 10" id="KW-0812">Transmembrane</keyword>
<dbReference type="GO" id="GO:0005886">
    <property type="term" value="C:plasma membrane"/>
    <property type="evidence" value="ECO:0007669"/>
    <property type="project" value="UniProtKB-SubCell"/>
</dbReference>
<keyword evidence="3 10" id="KW-0716">Sensory transduction</keyword>
<dbReference type="Proteomes" id="UP001107558">
    <property type="component" value="Chromosome 1"/>
</dbReference>
<comment type="similarity">
    <text evidence="10">Belongs to the insect chemoreceptor superfamily. Heteromeric odorant receptor channel (TC 1.A.69) family.</text>
</comment>
<evidence type="ECO:0000256" key="5">
    <source>
        <dbReference type="ARBA" id="ARBA00022725"/>
    </source>
</evidence>
<protein>
    <recommendedName>
        <fullName evidence="10">Odorant receptor</fullName>
    </recommendedName>
</protein>
<comment type="caution">
    <text evidence="11">The sequence shown here is derived from an EMBL/GenBank/DDBJ whole genome shotgun (WGS) entry which is preliminary data.</text>
</comment>
<keyword evidence="9 10" id="KW-0807">Transducer</keyword>
<keyword evidence="7 10" id="KW-0472">Membrane</keyword>
<evidence type="ECO:0000256" key="1">
    <source>
        <dbReference type="ARBA" id="ARBA00004651"/>
    </source>
</evidence>
<keyword evidence="6 10" id="KW-1133">Transmembrane helix</keyword>
<dbReference type="GO" id="GO:0005549">
    <property type="term" value="F:odorant binding"/>
    <property type="evidence" value="ECO:0007669"/>
    <property type="project" value="InterPro"/>
</dbReference>
<keyword evidence="8 10" id="KW-0675">Receptor</keyword>
<keyword evidence="12" id="KW-1185">Reference proteome</keyword>
<feature type="transmembrane region" description="Helical" evidence="10">
    <location>
        <begin position="61"/>
        <end position="82"/>
    </location>
</feature>
<evidence type="ECO:0000256" key="3">
    <source>
        <dbReference type="ARBA" id="ARBA00022606"/>
    </source>
</evidence>
<organism evidence="11 12">
    <name type="scientific">Polypedilum vanderplanki</name>
    <name type="common">Sleeping chironomid midge</name>
    <dbReference type="NCBI Taxonomy" id="319348"/>
    <lineage>
        <taxon>Eukaryota</taxon>
        <taxon>Metazoa</taxon>
        <taxon>Ecdysozoa</taxon>
        <taxon>Arthropoda</taxon>
        <taxon>Hexapoda</taxon>
        <taxon>Insecta</taxon>
        <taxon>Pterygota</taxon>
        <taxon>Neoptera</taxon>
        <taxon>Endopterygota</taxon>
        <taxon>Diptera</taxon>
        <taxon>Nematocera</taxon>
        <taxon>Chironomoidea</taxon>
        <taxon>Chironomidae</taxon>
        <taxon>Chironominae</taxon>
        <taxon>Polypedilum</taxon>
        <taxon>Polypedilum</taxon>
    </lineage>
</organism>
<feature type="transmembrane region" description="Helical" evidence="10">
    <location>
        <begin position="191"/>
        <end position="222"/>
    </location>
</feature>
<dbReference type="OrthoDB" id="7757420at2759"/>
<evidence type="ECO:0000256" key="9">
    <source>
        <dbReference type="ARBA" id="ARBA00023224"/>
    </source>
</evidence>
<evidence type="ECO:0000313" key="12">
    <source>
        <dbReference type="Proteomes" id="UP001107558"/>
    </source>
</evidence>
<dbReference type="InterPro" id="IPR004117">
    <property type="entry name" value="7tm6_olfct_rcpt"/>
</dbReference>
<dbReference type="PANTHER" id="PTHR21137:SF35">
    <property type="entry name" value="ODORANT RECEPTOR 19A-RELATED"/>
    <property type="match status" value="1"/>
</dbReference>
<accession>A0A9J6CLB7</accession>
<evidence type="ECO:0000256" key="4">
    <source>
        <dbReference type="ARBA" id="ARBA00022692"/>
    </source>
</evidence>
<dbReference type="Pfam" id="PF02949">
    <property type="entry name" value="7tm_6"/>
    <property type="match status" value="1"/>
</dbReference>
<name>A0A9J6CLB7_POLVA</name>
<dbReference type="EMBL" id="JADBJN010000001">
    <property type="protein sequence ID" value="KAG5683050.1"/>
    <property type="molecule type" value="Genomic_DNA"/>
</dbReference>
<evidence type="ECO:0000256" key="10">
    <source>
        <dbReference type="RuleBase" id="RU351113"/>
    </source>
</evidence>
<evidence type="ECO:0000256" key="6">
    <source>
        <dbReference type="ARBA" id="ARBA00022989"/>
    </source>
</evidence>
<keyword evidence="2" id="KW-1003">Cell membrane</keyword>
<comment type="subcellular location">
    <subcellularLocation>
        <location evidence="1 10">Cell membrane</location>
        <topology evidence="1 10">Multi-pass membrane protein</topology>
    </subcellularLocation>
</comment>
<evidence type="ECO:0000256" key="2">
    <source>
        <dbReference type="ARBA" id="ARBA00022475"/>
    </source>
</evidence>
<dbReference type="GO" id="GO:0007165">
    <property type="term" value="P:signal transduction"/>
    <property type="evidence" value="ECO:0007669"/>
    <property type="project" value="UniProtKB-KW"/>
</dbReference>
<dbReference type="GO" id="GO:0004984">
    <property type="term" value="F:olfactory receptor activity"/>
    <property type="evidence" value="ECO:0007669"/>
    <property type="project" value="InterPro"/>
</dbReference>
<dbReference type="AlphaFoldDB" id="A0A9J6CLB7"/>
<dbReference type="PANTHER" id="PTHR21137">
    <property type="entry name" value="ODORANT RECEPTOR"/>
    <property type="match status" value="1"/>
</dbReference>
<comment type="caution">
    <text evidence="10">Lacks conserved residue(s) required for the propagation of feature annotation.</text>
</comment>
<feature type="transmembrane region" description="Helical" evidence="10">
    <location>
        <begin position="150"/>
        <end position="171"/>
    </location>
</feature>
<sequence>MEKLKSYFYKFFPNNNKNHREKNLKSFIDSSVNLLKLSAFDFDAIQPFDSFQTKLKVYVKIFIYWLIVIDLCILLIIAAISLLSTPYDLQKLTFGLPVVASSLMIVIKYFLLFIKKQKLRKILKIIEPFSGKLHEKYQKDVKFFGRFVKIYLMSLLSPLIVNISTPIVTLLTTNEKTFPLQIEFPLKSEIFYPFLLLWTFWNLTIAFIVFYAVDVLVYGLIVTISIEFKILRDEFEAVNSENAMNKLIDRHNQLLKFCNQLEEIFSPSFFYKFINSSFVICFTAFQCSTSEEFSQILVNMTICIANMSQIGLQCFFGQMLENTSEGVANGIYFCDWENFEDLRIKNSIILCIARAQKVANVTTIKFRKINFRLFAEVSL</sequence>
<evidence type="ECO:0000256" key="7">
    <source>
        <dbReference type="ARBA" id="ARBA00023136"/>
    </source>
</evidence>
<reference evidence="11" key="1">
    <citation type="submission" date="2021-03" db="EMBL/GenBank/DDBJ databases">
        <title>Chromosome level genome of the anhydrobiotic midge Polypedilum vanderplanki.</title>
        <authorList>
            <person name="Yoshida Y."/>
            <person name="Kikawada T."/>
            <person name="Gusev O."/>
        </authorList>
    </citation>
    <scope>NUCLEOTIDE SEQUENCE</scope>
    <source>
        <strain evidence="11">NIAS01</strain>
        <tissue evidence="11">Whole body or cell culture</tissue>
    </source>
</reference>
<evidence type="ECO:0000256" key="8">
    <source>
        <dbReference type="ARBA" id="ARBA00023170"/>
    </source>
</evidence>
<feature type="transmembrane region" description="Helical" evidence="10">
    <location>
        <begin position="94"/>
        <end position="114"/>
    </location>
</feature>